<organism evidence="1 2">
    <name type="scientific">Gimesia maris</name>
    <dbReference type="NCBI Taxonomy" id="122"/>
    <lineage>
        <taxon>Bacteria</taxon>
        <taxon>Pseudomonadati</taxon>
        <taxon>Planctomycetota</taxon>
        <taxon>Planctomycetia</taxon>
        <taxon>Planctomycetales</taxon>
        <taxon>Planctomycetaceae</taxon>
        <taxon>Gimesia</taxon>
    </lineage>
</organism>
<gene>
    <name evidence="1" type="ORF">GmarT_18580</name>
</gene>
<keyword evidence="2" id="KW-1185">Reference proteome</keyword>
<evidence type="ECO:0008006" key="3">
    <source>
        <dbReference type="Google" id="ProtNLM"/>
    </source>
</evidence>
<reference evidence="1 2" key="1">
    <citation type="submission" date="2019-08" db="EMBL/GenBank/DDBJ databases">
        <title>Deep-cultivation of Planctomycetes and their phenomic and genomic characterization uncovers novel biology.</title>
        <authorList>
            <person name="Wiegand S."/>
            <person name="Jogler M."/>
            <person name="Boedeker C."/>
            <person name="Pinto D."/>
            <person name="Vollmers J."/>
            <person name="Rivas-Marin E."/>
            <person name="Kohn T."/>
            <person name="Peeters S.H."/>
            <person name="Heuer A."/>
            <person name="Rast P."/>
            <person name="Oberbeckmann S."/>
            <person name="Bunk B."/>
            <person name="Jeske O."/>
            <person name="Meyerdierks A."/>
            <person name="Storesund J.E."/>
            <person name="Kallscheuer N."/>
            <person name="Luecker S."/>
            <person name="Lage O.M."/>
            <person name="Pohl T."/>
            <person name="Merkel B.J."/>
            <person name="Hornburger P."/>
            <person name="Mueller R.-W."/>
            <person name="Bruemmer F."/>
            <person name="Labrenz M."/>
            <person name="Spormann A.M."/>
            <person name="Op den Camp H."/>
            <person name="Overmann J."/>
            <person name="Amann R."/>
            <person name="Jetten M.S.M."/>
            <person name="Mascher T."/>
            <person name="Medema M.H."/>
            <person name="Devos D.P."/>
            <person name="Kaster A.-K."/>
            <person name="Ovreas L."/>
            <person name="Rohde M."/>
            <person name="Galperin M.Y."/>
            <person name="Jogler C."/>
        </authorList>
    </citation>
    <scope>NUCLEOTIDE SEQUENCE [LARGE SCALE GENOMIC DNA]</scope>
    <source>
        <strain evidence="1 2">DSM 8797</strain>
    </source>
</reference>
<proteinExistence type="predicted"/>
<protein>
    <recommendedName>
        <fullName evidence="3">HEAT repeat domain-containing protein</fullName>
    </recommendedName>
</protein>
<sequence length="157" mass="18312">MPIPAWSLESLISTLFTGEKLPGENSDNPPWPSSFEDEYRRITAANCLEKDFGHLKEAVDALQRFAEAGDVPEARMRCVALLGLRRTIKPLIEQLLKDVEPELRLYAIEYLLVHEPERFPELEEKFSDEEDWEIQETLELFRNGEPIPLFYYDMPKQ</sequence>
<name>A0ABX5YK28_9PLAN</name>
<evidence type="ECO:0000313" key="2">
    <source>
        <dbReference type="Proteomes" id="UP000322887"/>
    </source>
</evidence>
<dbReference type="RefSeq" id="WP_002644726.1">
    <property type="nucleotide sequence ID" value="NZ_CP042910.1"/>
</dbReference>
<dbReference type="Proteomes" id="UP000322887">
    <property type="component" value="Chromosome"/>
</dbReference>
<evidence type="ECO:0000313" key="1">
    <source>
        <dbReference type="EMBL" id="QEG15997.1"/>
    </source>
</evidence>
<dbReference type="InterPro" id="IPR016024">
    <property type="entry name" value="ARM-type_fold"/>
</dbReference>
<dbReference type="InterPro" id="IPR011989">
    <property type="entry name" value="ARM-like"/>
</dbReference>
<dbReference type="SUPFAM" id="SSF48371">
    <property type="entry name" value="ARM repeat"/>
    <property type="match status" value="1"/>
</dbReference>
<dbReference type="GeneID" id="98646472"/>
<dbReference type="Gene3D" id="1.25.10.10">
    <property type="entry name" value="Leucine-rich Repeat Variant"/>
    <property type="match status" value="1"/>
</dbReference>
<dbReference type="EMBL" id="CP042910">
    <property type="protein sequence ID" value="QEG15997.1"/>
    <property type="molecule type" value="Genomic_DNA"/>
</dbReference>
<accession>A0ABX5YK28</accession>